<organism evidence="4">
    <name type="scientific">uncultured bacterium 35A20</name>
    <dbReference type="NCBI Taxonomy" id="1194347"/>
    <lineage>
        <taxon>Bacteria</taxon>
        <taxon>environmental samples</taxon>
    </lineage>
</organism>
<feature type="transmembrane region" description="Helical" evidence="2">
    <location>
        <begin position="143"/>
        <end position="168"/>
    </location>
</feature>
<dbReference type="SUPFAM" id="SSF54001">
    <property type="entry name" value="Cysteine proteinases"/>
    <property type="match status" value="1"/>
</dbReference>
<feature type="transmembrane region" description="Helical" evidence="2">
    <location>
        <begin position="88"/>
        <end position="106"/>
    </location>
</feature>
<dbReference type="SMART" id="SM00460">
    <property type="entry name" value="TGc"/>
    <property type="match status" value="1"/>
</dbReference>
<feature type="transmembrane region" description="Helical" evidence="2">
    <location>
        <begin position="180"/>
        <end position="198"/>
    </location>
</feature>
<keyword evidence="2" id="KW-1133">Transmembrane helix</keyword>
<feature type="transmembrane region" description="Helical" evidence="2">
    <location>
        <begin position="635"/>
        <end position="654"/>
    </location>
</feature>
<accession>K7PDX8</accession>
<dbReference type="Pfam" id="PF01841">
    <property type="entry name" value="Transglut_core"/>
    <property type="match status" value="1"/>
</dbReference>
<dbReference type="PANTHER" id="PTHR42736:SF1">
    <property type="entry name" value="PROTEIN-GLUTAMINE GAMMA-GLUTAMYLTRANSFERASE"/>
    <property type="match status" value="1"/>
</dbReference>
<proteinExistence type="predicted"/>
<dbReference type="EMBL" id="JN903693">
    <property type="protein sequence ID" value="AFK83729.1"/>
    <property type="molecule type" value="Genomic_DNA"/>
</dbReference>
<dbReference type="InterPro" id="IPR052901">
    <property type="entry name" value="Bact_TGase-like"/>
</dbReference>
<protein>
    <submittedName>
        <fullName evidence="4">Transglutaminase domain-containing protein</fullName>
    </submittedName>
</protein>
<reference evidence="4" key="2">
    <citation type="journal article" date="2013" name="Biotechnol. Bioeng.">
        <title>Biochemical characterization and crystal structure of a GH10 xylanase from termite gut bacteria reveal a novel structural feature and significance of its bacterial Ig-like domain.</title>
        <authorList>
            <person name="Han Q."/>
            <person name="Liu N."/>
            <person name="Robinson H."/>
            <person name="Cao L."/>
            <person name="Qian C."/>
            <person name="Wang Q."/>
            <person name="Xie L."/>
            <person name="Ding H."/>
            <person name="Wang Q."/>
            <person name="Huang Y."/>
            <person name="Li J."/>
            <person name="Zhou Z."/>
        </authorList>
    </citation>
    <scope>NUCLEOTIDE SEQUENCE</scope>
</reference>
<keyword evidence="2" id="KW-0472">Membrane</keyword>
<dbReference type="AlphaFoldDB" id="K7PDX8"/>
<sequence>MNKILLFFMLRFFFYLSVIALISAHPGIKISFDRIGILQWFIIIPLEALIAFMPERGKFTQRRKIITALAFLLPLSLLAGGFSPDILFPLLAGAVSFTLTYLLFFYPRFAKPAVLEPFFFAWVCLRLLALSRSGEEIAGQSIALTQFILVWTAVVFLLHSVVVYFCLFPKSAAKGAGKEGTIFFLGSAAALLLVLIVLPPDFVRNKVIENLKEERVPERIRSESEKGMPRDSGGRREGRRTLPRSGDERHPSLRGLPEYEWESRTGRGNRGDGGSQDNRQYLVKIVASEREPVYMGDAFRGQLDPVQGFLLSPQEQFNRLANQRFFATWFNIEPEYDTGRQRQEVFSLSTLPNKYLPWRPVSIDPTILSEGTGPLRYIHQVVSNTHLGDPVQLVASPSRPFNNFEKSMLAPYLELPLDSGDMERFGAYMNSALQDWQKDRMLIIYGDEYLSGIFFAGREKGDDSGIEPVNEYLEKILALLVSFSKYQYNLSYNDDYSISALKDFLFDSEEGDCVEFSNTLALLGRMAGVPSRVVTGFLAAESLQTEAHYRGLANLRARIPALMKFPFENLYMVTNLHAHSWTQFFIPDYGWLDFEATFFAKAPEGMGDFNTWDVVIPVMEENRVISQIRKFPWRAVLRAFAVLAACALAAAYVLRYGREALLFARAQQGGRSGARALYLLLLARLAADGKPIKPASKTATEYAQLFPGKSGDSHFLEFASLYSELRWREFASEEQREERFELLRKEYNSILEASKKRGLLHWFKRLLSLRGLAYL</sequence>
<feature type="transmembrane region" description="Helical" evidence="2">
    <location>
        <begin position="65"/>
        <end position="82"/>
    </location>
</feature>
<dbReference type="InterPro" id="IPR038765">
    <property type="entry name" value="Papain-like_cys_pep_sf"/>
</dbReference>
<feature type="domain" description="Transglutaminase-like" evidence="3">
    <location>
        <begin position="505"/>
        <end position="598"/>
    </location>
</feature>
<evidence type="ECO:0000313" key="4">
    <source>
        <dbReference type="EMBL" id="AFK83729.1"/>
    </source>
</evidence>
<evidence type="ECO:0000256" key="2">
    <source>
        <dbReference type="SAM" id="Phobius"/>
    </source>
</evidence>
<dbReference type="InterPro" id="IPR002931">
    <property type="entry name" value="Transglutaminase-like"/>
</dbReference>
<dbReference type="Gene3D" id="3.10.620.30">
    <property type="match status" value="1"/>
</dbReference>
<feature type="region of interest" description="Disordered" evidence="1">
    <location>
        <begin position="218"/>
        <end position="277"/>
    </location>
</feature>
<feature type="transmembrane region" description="Helical" evidence="2">
    <location>
        <begin position="113"/>
        <end position="131"/>
    </location>
</feature>
<evidence type="ECO:0000259" key="3">
    <source>
        <dbReference type="SMART" id="SM00460"/>
    </source>
</evidence>
<feature type="transmembrane region" description="Helical" evidence="2">
    <location>
        <begin position="34"/>
        <end position="53"/>
    </location>
</feature>
<name>K7PDX8_9BACT</name>
<evidence type="ECO:0000256" key="1">
    <source>
        <dbReference type="SAM" id="MobiDB-lite"/>
    </source>
</evidence>
<keyword evidence="2" id="KW-0812">Transmembrane</keyword>
<dbReference type="PANTHER" id="PTHR42736">
    <property type="entry name" value="PROTEIN-GLUTAMINE GAMMA-GLUTAMYLTRANSFERASE"/>
    <property type="match status" value="1"/>
</dbReference>
<reference evidence="4" key="1">
    <citation type="submission" date="2011-10" db="EMBL/GenBank/DDBJ databases">
        <authorList>
            <person name="Ning L."/>
        </authorList>
    </citation>
    <scope>NUCLEOTIDE SEQUENCE</scope>
</reference>
<feature type="compositionally biased region" description="Basic and acidic residues" evidence="1">
    <location>
        <begin position="218"/>
        <end position="251"/>
    </location>
</feature>